<reference evidence="10 11" key="1">
    <citation type="submission" date="2018-07" db="EMBL/GenBank/DDBJ databases">
        <title>Marsedoiliclastica nanhaica gen. nov. sp. nov., a novel marine hydrocarbonoclastic bacterium isolated from an in-situ enriched hydrocarbon-degrading consortium in deep-sea sediment.</title>
        <authorList>
            <person name="Dong C."/>
            <person name="Ma T."/>
            <person name="Liu R."/>
            <person name="Shao Z."/>
        </authorList>
    </citation>
    <scope>NUCLEOTIDE SEQUENCE [LARGE SCALE GENOMIC DNA]</scope>
    <source>
        <strain evidence="11">soil36-7</strain>
    </source>
</reference>
<keyword evidence="11" id="KW-1185">Reference proteome</keyword>
<dbReference type="OrthoDB" id="9811249at2"/>
<dbReference type="GO" id="GO:0003908">
    <property type="term" value="F:methylated-DNA-[protein]-cysteine S-methyltransferase activity"/>
    <property type="evidence" value="ECO:0007669"/>
    <property type="project" value="UniProtKB-EC"/>
</dbReference>
<organism evidence="10 11">
    <name type="scientific">Hydrocarboniclastica marina</name>
    <dbReference type="NCBI Taxonomy" id="2259620"/>
    <lineage>
        <taxon>Bacteria</taxon>
        <taxon>Pseudomonadati</taxon>
        <taxon>Pseudomonadota</taxon>
        <taxon>Gammaproteobacteria</taxon>
        <taxon>Alteromonadales</taxon>
        <taxon>Alteromonadaceae</taxon>
        <taxon>Hydrocarboniclastica</taxon>
    </lineage>
</organism>
<evidence type="ECO:0000256" key="7">
    <source>
        <dbReference type="ARBA" id="ARBA00023204"/>
    </source>
</evidence>
<dbReference type="PANTHER" id="PTHR10815:SF14">
    <property type="entry name" value="BIFUNCTIONAL TRANSCRIPTIONAL ACTIVATOR_DNA REPAIR ENZYME ADA"/>
    <property type="match status" value="1"/>
</dbReference>
<dbReference type="GO" id="GO:0006281">
    <property type="term" value="P:DNA repair"/>
    <property type="evidence" value="ECO:0007669"/>
    <property type="project" value="UniProtKB-KW"/>
</dbReference>
<dbReference type="PROSITE" id="PS00374">
    <property type="entry name" value="MGMT"/>
    <property type="match status" value="1"/>
</dbReference>
<dbReference type="InterPro" id="IPR036631">
    <property type="entry name" value="MGMT_N_sf"/>
</dbReference>
<evidence type="ECO:0000256" key="6">
    <source>
        <dbReference type="ARBA" id="ARBA00022763"/>
    </source>
</evidence>
<dbReference type="InterPro" id="IPR036217">
    <property type="entry name" value="MethylDNA_cys_MeTrfase_DNAb"/>
</dbReference>
<dbReference type="InterPro" id="IPR001497">
    <property type="entry name" value="MethylDNA_cys_MeTrfase_AS"/>
</dbReference>
<evidence type="ECO:0000313" key="10">
    <source>
        <dbReference type="EMBL" id="QCF27020.1"/>
    </source>
</evidence>
<dbReference type="FunFam" id="1.10.10.10:FF:000214">
    <property type="entry name" value="Methylated-DNA--protein-cysteine methyltransferase"/>
    <property type="match status" value="1"/>
</dbReference>
<dbReference type="Proteomes" id="UP000298049">
    <property type="component" value="Chromosome"/>
</dbReference>
<keyword evidence="4 10" id="KW-0489">Methyltransferase</keyword>
<dbReference type="Pfam" id="PF01035">
    <property type="entry name" value="DNA_binding_1"/>
    <property type="match status" value="1"/>
</dbReference>
<dbReference type="NCBIfam" id="TIGR00589">
    <property type="entry name" value="ogt"/>
    <property type="match status" value="1"/>
</dbReference>
<evidence type="ECO:0000259" key="9">
    <source>
        <dbReference type="Pfam" id="PF01035"/>
    </source>
</evidence>
<dbReference type="InterPro" id="IPR014048">
    <property type="entry name" value="MethylDNA_cys_MeTrfase_DNA-bd"/>
</dbReference>
<accession>A0A4V1D906</accession>
<comment type="catalytic activity">
    <reaction evidence="1">
        <text>a 4-O-methyl-thymidine in DNA + L-cysteinyl-[protein] = a thymidine in DNA + S-methyl-L-cysteinyl-[protein]</text>
        <dbReference type="Rhea" id="RHEA:53428"/>
        <dbReference type="Rhea" id="RHEA-COMP:10131"/>
        <dbReference type="Rhea" id="RHEA-COMP:10132"/>
        <dbReference type="Rhea" id="RHEA-COMP:13555"/>
        <dbReference type="Rhea" id="RHEA-COMP:13556"/>
        <dbReference type="ChEBI" id="CHEBI:29950"/>
        <dbReference type="ChEBI" id="CHEBI:82612"/>
        <dbReference type="ChEBI" id="CHEBI:137386"/>
        <dbReference type="ChEBI" id="CHEBI:137387"/>
        <dbReference type="EC" id="2.1.1.63"/>
    </reaction>
</comment>
<keyword evidence="5 10" id="KW-0808">Transferase</keyword>
<dbReference type="Gene3D" id="1.10.10.10">
    <property type="entry name" value="Winged helix-like DNA-binding domain superfamily/Winged helix DNA-binding domain"/>
    <property type="match status" value="1"/>
</dbReference>
<dbReference type="EMBL" id="CP031093">
    <property type="protein sequence ID" value="QCF27020.1"/>
    <property type="molecule type" value="Genomic_DNA"/>
</dbReference>
<dbReference type="SUPFAM" id="SSF53155">
    <property type="entry name" value="Methylated DNA-protein cysteine methyltransferase domain"/>
    <property type="match status" value="1"/>
</dbReference>
<keyword evidence="7" id="KW-0234">DNA repair</keyword>
<dbReference type="EC" id="2.1.1.63" evidence="3"/>
<evidence type="ECO:0000313" key="11">
    <source>
        <dbReference type="Proteomes" id="UP000298049"/>
    </source>
</evidence>
<proteinExistence type="inferred from homology"/>
<comment type="catalytic activity">
    <reaction evidence="8">
        <text>a 6-O-methyl-2'-deoxyguanosine in DNA + L-cysteinyl-[protein] = S-methyl-L-cysteinyl-[protein] + a 2'-deoxyguanosine in DNA</text>
        <dbReference type="Rhea" id="RHEA:24000"/>
        <dbReference type="Rhea" id="RHEA-COMP:10131"/>
        <dbReference type="Rhea" id="RHEA-COMP:10132"/>
        <dbReference type="Rhea" id="RHEA-COMP:11367"/>
        <dbReference type="Rhea" id="RHEA-COMP:11368"/>
        <dbReference type="ChEBI" id="CHEBI:29950"/>
        <dbReference type="ChEBI" id="CHEBI:82612"/>
        <dbReference type="ChEBI" id="CHEBI:85445"/>
        <dbReference type="ChEBI" id="CHEBI:85448"/>
        <dbReference type="EC" id="2.1.1.63"/>
    </reaction>
</comment>
<dbReference type="Gene3D" id="3.30.160.70">
    <property type="entry name" value="Methylated DNA-protein cysteine methyltransferase domain"/>
    <property type="match status" value="1"/>
</dbReference>
<dbReference type="KEGG" id="hmi:soil367_14360"/>
<gene>
    <name evidence="10" type="ORF">soil367_14360</name>
</gene>
<feature type="domain" description="Methylated-DNA-[protein]-cysteine S-methyltransferase DNA binding" evidence="9">
    <location>
        <begin position="89"/>
        <end position="168"/>
    </location>
</feature>
<evidence type="ECO:0000256" key="4">
    <source>
        <dbReference type="ARBA" id="ARBA00022603"/>
    </source>
</evidence>
<comment type="similarity">
    <text evidence="2">Belongs to the MGMT family.</text>
</comment>
<name>A0A4V1D906_9ALTE</name>
<dbReference type="GO" id="GO:0032259">
    <property type="term" value="P:methylation"/>
    <property type="evidence" value="ECO:0007669"/>
    <property type="project" value="UniProtKB-KW"/>
</dbReference>
<keyword evidence="6" id="KW-0227">DNA damage</keyword>
<evidence type="ECO:0000256" key="2">
    <source>
        <dbReference type="ARBA" id="ARBA00008711"/>
    </source>
</evidence>
<dbReference type="AlphaFoldDB" id="A0A4V1D906"/>
<dbReference type="InterPro" id="IPR036388">
    <property type="entry name" value="WH-like_DNA-bd_sf"/>
</dbReference>
<dbReference type="RefSeq" id="WP_136549726.1">
    <property type="nucleotide sequence ID" value="NZ_CP031093.1"/>
</dbReference>
<evidence type="ECO:0000256" key="1">
    <source>
        <dbReference type="ARBA" id="ARBA00001286"/>
    </source>
</evidence>
<dbReference type="SUPFAM" id="SSF46767">
    <property type="entry name" value="Methylated DNA-protein cysteine methyltransferase, C-terminal domain"/>
    <property type="match status" value="1"/>
</dbReference>
<dbReference type="CDD" id="cd06445">
    <property type="entry name" value="ATase"/>
    <property type="match status" value="1"/>
</dbReference>
<evidence type="ECO:0000256" key="3">
    <source>
        <dbReference type="ARBA" id="ARBA00011918"/>
    </source>
</evidence>
<protein>
    <recommendedName>
        <fullName evidence="3">methylated-DNA--[protein]-cysteine S-methyltransferase</fullName>
        <ecNumber evidence="3">2.1.1.63</ecNumber>
    </recommendedName>
</protein>
<dbReference type="PANTHER" id="PTHR10815">
    <property type="entry name" value="METHYLATED-DNA--PROTEIN-CYSTEINE METHYLTRANSFERASE"/>
    <property type="match status" value="1"/>
</dbReference>
<sequence length="186" mass="20329">MDNDSLVIRFDISISSLGHVLVAQSEQGLCAILLGENEPALQRQLRNRFPDAELVQAQAELQELSNQVRRFLESPSSTLPYPLHINGTAFQQKVWEAIRQIPPGSTASYSDIARSIDSPQSVRAVAGACGANCLAVAIPCHRVVRSDGSLSGYRWGIERKRMLLEREAEMVAETQAPLGSDLVSSD</sequence>
<evidence type="ECO:0000256" key="5">
    <source>
        <dbReference type="ARBA" id="ARBA00022679"/>
    </source>
</evidence>
<evidence type="ECO:0000256" key="8">
    <source>
        <dbReference type="ARBA" id="ARBA00049348"/>
    </source>
</evidence>